<comment type="caution">
    <text evidence="2">The sequence shown here is derived from an EMBL/GenBank/DDBJ whole genome shotgun (WGS) entry which is preliminary data.</text>
</comment>
<dbReference type="Pfam" id="PF02624">
    <property type="entry name" value="YcaO"/>
    <property type="match status" value="1"/>
</dbReference>
<dbReference type="Gene3D" id="3.30.40.250">
    <property type="match status" value="1"/>
</dbReference>
<dbReference type="Gene3D" id="3.30.160.660">
    <property type="match status" value="1"/>
</dbReference>
<protein>
    <submittedName>
        <fullName evidence="2">Bacteriocin biosynthesis protein SagD</fullName>
    </submittedName>
</protein>
<evidence type="ECO:0000313" key="2">
    <source>
        <dbReference type="EMBL" id="KZE69197.1"/>
    </source>
</evidence>
<accession>A0A163SIW0</accession>
<dbReference type="Proteomes" id="UP000076567">
    <property type="component" value="Unassembled WGS sequence"/>
</dbReference>
<keyword evidence="3" id="KW-1185">Reference proteome</keyword>
<evidence type="ECO:0000259" key="1">
    <source>
        <dbReference type="PROSITE" id="PS51664"/>
    </source>
</evidence>
<sequence length="648" mass="73902">MTHSIAVIGNGNLADYVCKELSSDYHITRYHSADEASPNKESLALLLQDSWDPAEQIRAEEVFRAHSIPWLRSFLFFGEVNIGPFVYPDKPGCSQCADLRHFMTRQERREHFQLKDYVKNNRDTKQDRDPFVTNLAFSQTSLLIRNEVDSFIKGETPRTFEHVLFLQLTSFKLAQHFFLPDPYCPVCGDLPVDTDDNACISLKPSPRTSTDSYRCRSLDELEKVLSRDYLDSQTGLLNFKRYDLVSPFADTVVNLPLLSGNELNAGRTHSYKQSELAGILEGLERYCGYAPRGKKTVVYEPYSKVKNVALNPVTLGMHAPHQYKKQRFPFKPFDPDRSIHWVWAYLLTEDRPLLVPETFAYYSLGGGEGFLYETSNGCAVGGSLEEAILYGIFEIVERDAFLMTWYGELPIPRLDLKSIDDSELQLMVQRIQSVTGFEVHLFNATTENGIPSIWAMAKNTKEDGLNLLCAAGAHLDPLRAVKGAVQELSGMLLNMEDSFVKNRKKYKEMYRDSDLVRHMEDHSMVYGLKEAEKRLYFLLDKRKVKSFEEEFRARKKTTDLLDDLKAVLTIFQKLNLEVIVVNQTGPELERNGLHCVKVVIPGMLPMTFGHHLTRLEGLDRVLTVPAKLGYVKQPLSASDLNPYPHPFP</sequence>
<dbReference type="PROSITE" id="PS51664">
    <property type="entry name" value="YCAO"/>
    <property type="match status" value="1"/>
</dbReference>
<dbReference type="NCBIfam" id="TIGR03882">
    <property type="entry name" value="cyclo_dehyd_2"/>
    <property type="match status" value="1"/>
</dbReference>
<name>A0A163SIW0_9BACL</name>
<dbReference type="NCBIfam" id="TIGR03604">
    <property type="entry name" value="TOMM_cyclo_SagD"/>
    <property type="match status" value="1"/>
</dbReference>
<dbReference type="Gene3D" id="3.40.50.720">
    <property type="entry name" value="NAD(P)-binding Rossmann-like Domain"/>
    <property type="match status" value="1"/>
</dbReference>
<dbReference type="InterPro" id="IPR003776">
    <property type="entry name" value="YcaO-like_dom"/>
</dbReference>
<evidence type="ECO:0000313" key="3">
    <source>
        <dbReference type="Proteomes" id="UP000076567"/>
    </source>
</evidence>
<dbReference type="AlphaFoldDB" id="A0A163SIW0"/>
<dbReference type="PANTHER" id="PTHR37809">
    <property type="entry name" value="RIBOSOMAL PROTEIN S12 METHYLTHIOTRANSFERASE ACCESSORY FACTOR YCAO"/>
    <property type="match status" value="1"/>
</dbReference>
<proteinExistence type="predicted"/>
<dbReference type="RefSeq" id="WP_066236576.1">
    <property type="nucleotide sequence ID" value="NZ_LRFC01000001.1"/>
</dbReference>
<dbReference type="InterPro" id="IPR027624">
    <property type="entry name" value="TOMM_cyclo_SagD"/>
</dbReference>
<reference evidence="3" key="1">
    <citation type="submission" date="2016-01" db="EMBL/GenBank/DDBJ databases">
        <title>Draft genome of Chromobacterium sp. F49.</title>
        <authorList>
            <person name="Hong K.W."/>
        </authorList>
    </citation>
    <scope>NUCLEOTIDE SEQUENCE [LARGE SCALE GENOMIC DNA]</scope>
    <source>
        <strain evidence="3">P7IIIA</strain>
    </source>
</reference>
<dbReference type="PANTHER" id="PTHR37809:SF1">
    <property type="entry name" value="RIBOSOMAL PROTEIN S12 METHYLTHIOTRANSFERASE ACCESSORY FACTOR YCAO"/>
    <property type="match status" value="1"/>
</dbReference>
<dbReference type="InterPro" id="IPR022291">
    <property type="entry name" value="Bacteriocin_synth_cyclodeHase"/>
</dbReference>
<feature type="domain" description="YcaO" evidence="1">
    <location>
        <begin position="266"/>
        <end position="648"/>
    </location>
</feature>
<dbReference type="OrthoDB" id="2379922at2"/>
<dbReference type="EMBL" id="LRFC01000001">
    <property type="protein sequence ID" value="KZE69197.1"/>
    <property type="molecule type" value="Genomic_DNA"/>
</dbReference>
<dbReference type="Gene3D" id="3.30.1330.230">
    <property type="match status" value="1"/>
</dbReference>
<organism evidence="2 3">
    <name type="scientific">Fictibacillus phosphorivorans</name>
    <dbReference type="NCBI Taxonomy" id="1221500"/>
    <lineage>
        <taxon>Bacteria</taxon>
        <taxon>Bacillati</taxon>
        <taxon>Bacillota</taxon>
        <taxon>Bacilli</taxon>
        <taxon>Bacillales</taxon>
        <taxon>Fictibacillaceae</taxon>
        <taxon>Fictibacillus</taxon>
    </lineage>
</organism>
<gene>
    <name evidence="2" type="ORF">AWM68_02715</name>
</gene>